<protein>
    <submittedName>
        <fullName evidence="3">Uncharacterized protein</fullName>
    </submittedName>
</protein>
<dbReference type="Proteomes" id="UP001152533">
    <property type="component" value="Unassembled WGS sequence"/>
</dbReference>
<feature type="compositionally biased region" description="Polar residues" evidence="1">
    <location>
        <begin position="10"/>
        <end position="19"/>
    </location>
</feature>
<feature type="compositionally biased region" description="Polar residues" evidence="1">
    <location>
        <begin position="40"/>
        <end position="55"/>
    </location>
</feature>
<evidence type="ECO:0000313" key="4">
    <source>
        <dbReference type="Proteomes" id="UP001152533"/>
    </source>
</evidence>
<evidence type="ECO:0000256" key="1">
    <source>
        <dbReference type="SAM" id="MobiDB-lite"/>
    </source>
</evidence>
<evidence type="ECO:0000256" key="2">
    <source>
        <dbReference type="SAM" id="Phobius"/>
    </source>
</evidence>
<reference evidence="3" key="1">
    <citation type="submission" date="2022-08" db="EMBL/GenBank/DDBJ databases">
        <authorList>
            <person name="Giroux E."/>
            <person name="Giroux E."/>
        </authorList>
    </citation>
    <scope>NUCLEOTIDE SEQUENCE</scope>
    <source>
        <strain evidence="3">H1091258</strain>
    </source>
</reference>
<keyword evidence="2" id="KW-0812">Transmembrane</keyword>
<comment type="caution">
    <text evidence="3">The sequence shown here is derived from an EMBL/GenBank/DDBJ whole genome shotgun (WGS) entry which is preliminary data.</text>
</comment>
<accession>A0A9W4WFZ0</accession>
<keyword evidence="2" id="KW-0472">Membrane</keyword>
<dbReference type="EMBL" id="CAMGZC010002330">
    <property type="protein sequence ID" value="CAI0654732.1"/>
    <property type="molecule type" value="Genomic_DNA"/>
</dbReference>
<feature type="region of interest" description="Disordered" evidence="1">
    <location>
        <begin position="1"/>
        <end position="91"/>
    </location>
</feature>
<dbReference type="InterPro" id="IPR021514">
    <property type="entry name" value="DUF3176"/>
</dbReference>
<keyword evidence="4" id="KW-1185">Reference proteome</keyword>
<feature type="transmembrane region" description="Helical" evidence="2">
    <location>
        <begin position="582"/>
        <end position="602"/>
    </location>
</feature>
<keyword evidence="2" id="KW-1133">Transmembrane helix</keyword>
<organism evidence="3 4">
    <name type="scientific">Colletotrichum noveboracense</name>
    <dbReference type="NCBI Taxonomy" id="2664923"/>
    <lineage>
        <taxon>Eukaryota</taxon>
        <taxon>Fungi</taxon>
        <taxon>Dikarya</taxon>
        <taxon>Ascomycota</taxon>
        <taxon>Pezizomycotina</taxon>
        <taxon>Sordariomycetes</taxon>
        <taxon>Hypocreomycetidae</taxon>
        <taxon>Glomerellales</taxon>
        <taxon>Glomerellaceae</taxon>
        <taxon>Colletotrichum</taxon>
        <taxon>Colletotrichum gloeosporioides species complex</taxon>
    </lineage>
</organism>
<dbReference type="PANTHER" id="PTHR35394:SF5">
    <property type="entry name" value="DUF3176 DOMAIN-CONTAINING PROTEIN"/>
    <property type="match status" value="1"/>
</dbReference>
<feature type="compositionally biased region" description="Basic and acidic residues" evidence="1">
    <location>
        <begin position="21"/>
        <end position="33"/>
    </location>
</feature>
<dbReference type="Pfam" id="PF11374">
    <property type="entry name" value="DUF3176"/>
    <property type="match status" value="1"/>
</dbReference>
<dbReference type="AlphaFoldDB" id="A0A9W4WFZ0"/>
<gene>
    <name evidence="3" type="ORF">CGXH109_LOCUS141329</name>
</gene>
<dbReference type="PANTHER" id="PTHR35394">
    <property type="entry name" value="DUF3176 DOMAIN-CONTAINING PROTEIN"/>
    <property type="match status" value="1"/>
</dbReference>
<name>A0A9W4WFZ0_9PEZI</name>
<sequence length="675" mass="73937">MPAMDVRKSGQYSPPNLTQPRVEEPRVDDHLVEETLSAALPSSLSEKNPPENESSGDSKDYDSRYLGSVNESSSEHCAPEASELSPNGNPHTGILGLHGGAQQSVLSPWLSDIYRLLVSILLLAAIYAVLLSQNNKLQRDWNIHITLNSIANILSTFLRASIATVAAEIICQTRWTWFWSVRSTDPDRRMLELQHFTNGSRDAFAALQLAKLVKWRSPLTLMATIIFATSFAIGPFVQQAIKTVERTVPETGKPASIPIAGNISAEPYFLGDSSVVLKASTVNALQAALLNPRGIKIVPNCPTGNCTFTGLNSGVSIASIGEITHASAGICAECTDVSSLIAATFDESTKNLSLPNGMELSLSQRYETEMIFRPGDLSWAGGIMSENARSLAGLALSNTTVLAVEKASNYGHNKSTADFLALSCSFYACLLSYSGMVQGTELREELLSQVPMRKPVSNDTTGYSSPLSPCLEDDRNFTAEAIAEGRDLTSSWAPQKCIYGISTVLATRLGPFLDDTYNATCLWCEDQLWLSDIWSMADRFAELSTALTNQFRLGLGDPAGSRAKVDGQALQYVAFFVIDTDWLILPTLLLALEAILLGLIIARSWKLRSGESVWKSSVLPLIYYTDRFRGDESHELGEQQALMSTKEMEDGARETRVQFSRVREEESKSFRRIIR</sequence>
<proteinExistence type="predicted"/>
<evidence type="ECO:0000313" key="3">
    <source>
        <dbReference type="EMBL" id="CAI0654732.1"/>
    </source>
</evidence>